<gene>
    <name evidence="2" type="ORF">H9894_01880</name>
</gene>
<dbReference type="InterPro" id="IPR008807">
    <property type="entry name" value="ROS_MUCR"/>
</dbReference>
<comment type="similarity">
    <text evidence="1">Belongs to the ros/MucR family.</text>
</comment>
<evidence type="ECO:0000313" key="3">
    <source>
        <dbReference type="Proteomes" id="UP000886752"/>
    </source>
</evidence>
<accession>A0A9D1TNS3</accession>
<dbReference type="GO" id="GO:0006355">
    <property type="term" value="P:regulation of DNA-templated transcription"/>
    <property type="evidence" value="ECO:0007669"/>
    <property type="project" value="InterPro"/>
</dbReference>
<reference evidence="2" key="1">
    <citation type="journal article" date="2021" name="PeerJ">
        <title>Extensive microbial diversity within the chicken gut microbiome revealed by metagenomics and culture.</title>
        <authorList>
            <person name="Gilroy R."/>
            <person name="Ravi A."/>
            <person name="Getino M."/>
            <person name="Pursley I."/>
            <person name="Horton D.L."/>
            <person name="Alikhan N.F."/>
            <person name="Baker D."/>
            <person name="Gharbi K."/>
            <person name="Hall N."/>
            <person name="Watson M."/>
            <person name="Adriaenssens E.M."/>
            <person name="Foster-Nyarko E."/>
            <person name="Jarju S."/>
            <person name="Secka A."/>
            <person name="Antonio M."/>
            <person name="Oren A."/>
            <person name="Chaudhuri R.R."/>
            <person name="La Ragione R."/>
            <person name="Hildebrand F."/>
            <person name="Pallen M.J."/>
        </authorList>
    </citation>
    <scope>NUCLEOTIDE SEQUENCE</scope>
    <source>
        <strain evidence="2">ChiHecec2B26-446</strain>
    </source>
</reference>
<protein>
    <submittedName>
        <fullName evidence="2">MucR family transcriptional regulator</fullName>
    </submittedName>
</protein>
<dbReference type="GO" id="GO:0003677">
    <property type="term" value="F:DNA binding"/>
    <property type="evidence" value="ECO:0007669"/>
    <property type="project" value="InterPro"/>
</dbReference>
<dbReference type="GO" id="GO:0008270">
    <property type="term" value="F:zinc ion binding"/>
    <property type="evidence" value="ECO:0007669"/>
    <property type="project" value="InterPro"/>
</dbReference>
<dbReference type="AlphaFoldDB" id="A0A9D1TNS3"/>
<sequence length="131" mass="14576">MPNADIMQQALEIARAQAGVRPMTAAEVAAYVNELAAALESTICPDDTKAIPAVDPKNSIGESYVTCLECGKKFKVMGNRHLKLHGLTSKEYKAKWGLKKSTSLAAKSLVRMRRRKMQEMRLWERKKLAGE</sequence>
<evidence type="ECO:0000313" key="2">
    <source>
        <dbReference type="EMBL" id="HIV99927.1"/>
    </source>
</evidence>
<dbReference type="Pfam" id="PF05443">
    <property type="entry name" value="ROS_MUCR"/>
    <property type="match status" value="1"/>
</dbReference>
<proteinExistence type="inferred from homology"/>
<dbReference type="Proteomes" id="UP000886752">
    <property type="component" value="Unassembled WGS sequence"/>
</dbReference>
<evidence type="ECO:0000256" key="1">
    <source>
        <dbReference type="ARBA" id="ARBA00007031"/>
    </source>
</evidence>
<dbReference type="Gene3D" id="1.10.10.1550">
    <property type="entry name" value="ROS/MUCR transcriptional regulator protein"/>
    <property type="match status" value="1"/>
</dbReference>
<organism evidence="2 3">
    <name type="scientific">Candidatus Desulfovibrio intestinipullorum</name>
    <dbReference type="NCBI Taxonomy" id="2838536"/>
    <lineage>
        <taxon>Bacteria</taxon>
        <taxon>Pseudomonadati</taxon>
        <taxon>Thermodesulfobacteriota</taxon>
        <taxon>Desulfovibrionia</taxon>
        <taxon>Desulfovibrionales</taxon>
        <taxon>Desulfovibrionaceae</taxon>
        <taxon>Desulfovibrio</taxon>
    </lineage>
</organism>
<dbReference type="InterPro" id="IPR041920">
    <property type="entry name" value="ROS/MUCR_sf"/>
</dbReference>
<name>A0A9D1TNS3_9BACT</name>
<dbReference type="EMBL" id="DXHV01000022">
    <property type="protein sequence ID" value="HIV99927.1"/>
    <property type="molecule type" value="Genomic_DNA"/>
</dbReference>
<comment type="caution">
    <text evidence="2">The sequence shown here is derived from an EMBL/GenBank/DDBJ whole genome shotgun (WGS) entry which is preliminary data.</text>
</comment>
<reference evidence="2" key="2">
    <citation type="submission" date="2021-04" db="EMBL/GenBank/DDBJ databases">
        <authorList>
            <person name="Gilroy R."/>
        </authorList>
    </citation>
    <scope>NUCLEOTIDE SEQUENCE</scope>
    <source>
        <strain evidence="2">ChiHecec2B26-446</strain>
    </source>
</reference>